<dbReference type="Gene3D" id="3.40.50.80">
    <property type="entry name" value="Nucleotide-binding domain of ferredoxin-NADP reductase (FNR) module"/>
    <property type="match status" value="1"/>
</dbReference>
<evidence type="ECO:0000256" key="4">
    <source>
        <dbReference type="ARBA" id="ARBA00023002"/>
    </source>
</evidence>
<dbReference type="EMBL" id="UINC01055421">
    <property type="protein sequence ID" value="SVB74275.1"/>
    <property type="molecule type" value="Genomic_DNA"/>
</dbReference>
<dbReference type="Pfam" id="PF00111">
    <property type="entry name" value="Fer2"/>
    <property type="match status" value="1"/>
</dbReference>
<dbReference type="Gene3D" id="3.10.20.30">
    <property type="match status" value="1"/>
</dbReference>
<dbReference type="GO" id="GO:0051537">
    <property type="term" value="F:2 iron, 2 sulfur cluster binding"/>
    <property type="evidence" value="ECO:0007669"/>
    <property type="project" value="UniProtKB-KW"/>
</dbReference>
<evidence type="ECO:0000256" key="3">
    <source>
        <dbReference type="ARBA" id="ARBA00022723"/>
    </source>
</evidence>
<dbReference type="InterPro" id="IPR012675">
    <property type="entry name" value="Beta-grasp_dom_sf"/>
</dbReference>
<evidence type="ECO:0000256" key="1">
    <source>
        <dbReference type="ARBA" id="ARBA00022630"/>
    </source>
</evidence>
<dbReference type="AlphaFoldDB" id="A0A382GHR0"/>
<dbReference type="InterPro" id="IPR039261">
    <property type="entry name" value="FNR_nucleotide-bd"/>
</dbReference>
<proteinExistence type="predicted"/>
<dbReference type="InterPro" id="IPR036249">
    <property type="entry name" value="Thioredoxin-like_sf"/>
</dbReference>
<dbReference type="Gene3D" id="2.40.30.10">
    <property type="entry name" value="Translation factors"/>
    <property type="match status" value="1"/>
</dbReference>
<evidence type="ECO:0000256" key="2">
    <source>
        <dbReference type="ARBA" id="ARBA00022714"/>
    </source>
</evidence>
<evidence type="ECO:0000313" key="9">
    <source>
        <dbReference type="EMBL" id="SVB74275.1"/>
    </source>
</evidence>
<dbReference type="PANTHER" id="PTHR47354:SF1">
    <property type="entry name" value="CARNITINE MONOOXYGENASE REDUCTASE SUBUNIT"/>
    <property type="match status" value="1"/>
</dbReference>
<keyword evidence="2" id="KW-0001">2Fe-2S</keyword>
<feature type="non-terminal residue" evidence="9">
    <location>
        <position position="1"/>
    </location>
</feature>
<keyword evidence="3" id="KW-0479">Metal-binding</keyword>
<dbReference type="GO" id="GO:0016491">
    <property type="term" value="F:oxidoreductase activity"/>
    <property type="evidence" value="ECO:0007669"/>
    <property type="project" value="UniProtKB-KW"/>
</dbReference>
<evidence type="ECO:0008006" key="10">
    <source>
        <dbReference type="Google" id="ProtNLM"/>
    </source>
</evidence>
<sequence length="372" mass="40528">CELGPTMVIYPEGVWYTYSSEADIDEILARHVLGGELVDRLLLEPGQTRPRRTDPPRLTLKVADVSLTAPAVKRFVLRSPDGSDLPAYLAGAHIDLFTESGLRRSYSLVGDSADRGQYVLGVRREEDSRGGSSWVFDQLSTNSEVTASVPRNSFALAADATMHTLIAGGIGITPILAMGHELKARSEDYHLHYCTPSEVETPFLEEVRSVFGPRVTFHHDGGDPAKGLDVQALLAESVPGQHIYVCGPASLVESTRLHSSHWPEAAFHSELFAVEPVIDEPPNEAFDVFLSRQKITLSVPTERSILEVVRDAGVVVETSCEDGLCSCCRTRLLGGEADHRDHVLSSAEKLANESIMICVSRATNGETLILDL</sequence>
<dbReference type="SUPFAM" id="SSF52343">
    <property type="entry name" value="Ferredoxin reductase-like, C-terminal NADP-linked domain"/>
    <property type="match status" value="1"/>
</dbReference>
<protein>
    <recommendedName>
        <fullName evidence="10">FAD-binding FR-type domain-containing protein</fullName>
    </recommendedName>
</protein>
<feature type="domain" description="FAD-binding FR-type" evidence="8">
    <location>
        <begin position="55"/>
        <end position="157"/>
    </location>
</feature>
<accession>A0A382GHR0</accession>
<dbReference type="PRINTS" id="PR00409">
    <property type="entry name" value="PHDIOXRDTASE"/>
</dbReference>
<dbReference type="SUPFAM" id="SSF63380">
    <property type="entry name" value="Riboflavin synthase domain-like"/>
    <property type="match status" value="1"/>
</dbReference>
<dbReference type="InterPro" id="IPR050415">
    <property type="entry name" value="MRET"/>
</dbReference>
<evidence type="ECO:0000256" key="5">
    <source>
        <dbReference type="ARBA" id="ARBA00023004"/>
    </source>
</evidence>
<keyword evidence="5" id="KW-0408">Iron</keyword>
<keyword evidence="6" id="KW-0411">Iron-sulfur</keyword>
<organism evidence="9">
    <name type="scientific">marine metagenome</name>
    <dbReference type="NCBI Taxonomy" id="408172"/>
    <lineage>
        <taxon>unclassified sequences</taxon>
        <taxon>metagenomes</taxon>
        <taxon>ecological metagenomes</taxon>
    </lineage>
</organism>
<dbReference type="CDD" id="cd06185">
    <property type="entry name" value="PDR_like"/>
    <property type="match status" value="1"/>
</dbReference>
<dbReference type="InterPro" id="IPR017927">
    <property type="entry name" value="FAD-bd_FR_type"/>
</dbReference>
<evidence type="ECO:0000259" key="7">
    <source>
        <dbReference type="PROSITE" id="PS51085"/>
    </source>
</evidence>
<evidence type="ECO:0000256" key="6">
    <source>
        <dbReference type="ARBA" id="ARBA00023014"/>
    </source>
</evidence>
<gene>
    <name evidence="9" type="ORF">METZ01_LOCUS227129</name>
</gene>
<feature type="domain" description="2Fe-2S ferredoxin-type" evidence="7">
    <location>
        <begin position="286"/>
        <end position="372"/>
    </location>
</feature>
<reference evidence="9" key="1">
    <citation type="submission" date="2018-05" db="EMBL/GenBank/DDBJ databases">
        <authorList>
            <person name="Lanie J.A."/>
            <person name="Ng W.-L."/>
            <person name="Kazmierczak K.M."/>
            <person name="Andrzejewski T.M."/>
            <person name="Davidsen T.M."/>
            <person name="Wayne K.J."/>
            <person name="Tettelin H."/>
            <person name="Glass J.I."/>
            <person name="Rusch D."/>
            <person name="Podicherti R."/>
            <person name="Tsui H.-C.T."/>
            <person name="Winkler M.E."/>
        </authorList>
    </citation>
    <scope>NUCLEOTIDE SEQUENCE</scope>
</reference>
<dbReference type="InterPro" id="IPR017938">
    <property type="entry name" value="Riboflavin_synthase-like_b-brl"/>
</dbReference>
<name>A0A382GHR0_9ZZZZ</name>
<dbReference type="PROSITE" id="PS51384">
    <property type="entry name" value="FAD_FR"/>
    <property type="match status" value="1"/>
</dbReference>
<keyword evidence="1" id="KW-0285">Flavoprotein</keyword>
<dbReference type="InterPro" id="IPR001041">
    <property type="entry name" value="2Fe-2S_ferredoxin-type"/>
</dbReference>
<dbReference type="SUPFAM" id="SSF52833">
    <property type="entry name" value="Thioredoxin-like"/>
    <property type="match status" value="1"/>
</dbReference>
<keyword evidence="4" id="KW-0560">Oxidoreductase</keyword>
<dbReference type="CDD" id="cd02980">
    <property type="entry name" value="TRX_Fd_family"/>
    <property type="match status" value="1"/>
</dbReference>
<dbReference type="GO" id="GO:0046872">
    <property type="term" value="F:metal ion binding"/>
    <property type="evidence" value="ECO:0007669"/>
    <property type="project" value="UniProtKB-KW"/>
</dbReference>
<evidence type="ECO:0000259" key="8">
    <source>
        <dbReference type="PROSITE" id="PS51384"/>
    </source>
</evidence>
<dbReference type="SUPFAM" id="SSF54292">
    <property type="entry name" value="2Fe-2S ferredoxin-like"/>
    <property type="match status" value="1"/>
</dbReference>
<dbReference type="CDD" id="cd00207">
    <property type="entry name" value="fer2"/>
    <property type="match status" value="1"/>
</dbReference>
<dbReference type="InterPro" id="IPR036010">
    <property type="entry name" value="2Fe-2S_ferredoxin-like_sf"/>
</dbReference>
<dbReference type="PANTHER" id="PTHR47354">
    <property type="entry name" value="NADH OXIDOREDUCTASE HCR"/>
    <property type="match status" value="1"/>
</dbReference>
<dbReference type="Gene3D" id="3.40.30.10">
    <property type="entry name" value="Glutaredoxin"/>
    <property type="match status" value="1"/>
</dbReference>
<dbReference type="PROSITE" id="PS51085">
    <property type="entry name" value="2FE2S_FER_2"/>
    <property type="match status" value="1"/>
</dbReference>